<feature type="region of interest" description="Disordered" evidence="1">
    <location>
        <begin position="292"/>
        <end position="313"/>
    </location>
</feature>
<accession>A0AAV4DV06</accession>
<dbReference type="AlphaFoldDB" id="A0AAV4DV06"/>
<evidence type="ECO:0000313" key="4">
    <source>
        <dbReference type="Proteomes" id="UP000735302"/>
    </source>
</evidence>
<evidence type="ECO:0000256" key="1">
    <source>
        <dbReference type="SAM" id="MobiDB-lite"/>
    </source>
</evidence>
<evidence type="ECO:0000259" key="2">
    <source>
        <dbReference type="Pfam" id="PF12736"/>
    </source>
</evidence>
<name>A0AAV4DV06_9GAST</name>
<sequence>MIERPSRPEYHTVHRHSNRGWFELVPSDFSRATCYTSIESVAKVMPNKFFTRSNLKGIRIEGEGEQQKYMERKIPAASVLRTNGTFKAKWKTRAETGLFKKKTKEWDMEEITYLKCLDHDDSEILVPFSHKGKFNSIYDRGKITANAVYSMKDILSELSLPIMVRLLFGKAPVLPCIFTGMLIVRETAFDDLIVGSTILNKRNILFEIPVTAPVKVKYTSTDAHFAESENYKDAQKLCQKYSHLFSTNIKLSPDLDTGQKVMQHVPSDPSVMRQSDEALRALDLITDISLTSGPQDHHLDSSDAGSMGSQDQQTVIPAGATIVDQSEYDYKSRESHTHV</sequence>
<comment type="caution">
    <text evidence="3">The sequence shown here is derived from an EMBL/GenBank/DDBJ whole genome shotgun (WGS) entry which is preliminary data.</text>
</comment>
<organism evidence="3 4">
    <name type="scientific">Plakobranchus ocellatus</name>
    <dbReference type="NCBI Taxonomy" id="259542"/>
    <lineage>
        <taxon>Eukaryota</taxon>
        <taxon>Metazoa</taxon>
        <taxon>Spiralia</taxon>
        <taxon>Lophotrochozoa</taxon>
        <taxon>Mollusca</taxon>
        <taxon>Gastropoda</taxon>
        <taxon>Heterobranchia</taxon>
        <taxon>Euthyneura</taxon>
        <taxon>Panpulmonata</taxon>
        <taxon>Sacoglossa</taxon>
        <taxon>Placobranchoidea</taxon>
        <taxon>Plakobranchidae</taxon>
        <taxon>Plakobranchus</taxon>
    </lineage>
</organism>
<feature type="compositionally biased region" description="Polar residues" evidence="1">
    <location>
        <begin position="303"/>
        <end position="313"/>
    </location>
</feature>
<dbReference type="InterPro" id="IPR025946">
    <property type="entry name" value="CABIT_dom"/>
</dbReference>
<reference evidence="3 4" key="1">
    <citation type="journal article" date="2021" name="Elife">
        <title>Chloroplast acquisition without the gene transfer in kleptoplastic sea slugs, Plakobranchus ocellatus.</title>
        <authorList>
            <person name="Maeda T."/>
            <person name="Takahashi S."/>
            <person name="Yoshida T."/>
            <person name="Shimamura S."/>
            <person name="Takaki Y."/>
            <person name="Nagai Y."/>
            <person name="Toyoda A."/>
            <person name="Suzuki Y."/>
            <person name="Arimoto A."/>
            <person name="Ishii H."/>
            <person name="Satoh N."/>
            <person name="Nishiyama T."/>
            <person name="Hasebe M."/>
            <person name="Maruyama T."/>
            <person name="Minagawa J."/>
            <person name="Obokata J."/>
            <person name="Shigenobu S."/>
        </authorList>
    </citation>
    <scope>NUCLEOTIDE SEQUENCE [LARGE SCALE GENOMIC DNA]</scope>
</reference>
<feature type="domain" description="CABIT" evidence="2">
    <location>
        <begin position="19"/>
        <end position="199"/>
    </location>
</feature>
<dbReference type="EMBL" id="BLXT01008368">
    <property type="protein sequence ID" value="GFO47918.1"/>
    <property type="molecule type" value="Genomic_DNA"/>
</dbReference>
<keyword evidence="4" id="KW-1185">Reference proteome</keyword>
<dbReference type="Pfam" id="PF12736">
    <property type="entry name" value="CABIT"/>
    <property type="match status" value="1"/>
</dbReference>
<evidence type="ECO:0000313" key="3">
    <source>
        <dbReference type="EMBL" id="GFO47918.1"/>
    </source>
</evidence>
<protein>
    <submittedName>
        <fullName evidence="3">Protein fam59a</fullName>
    </submittedName>
</protein>
<dbReference type="Proteomes" id="UP000735302">
    <property type="component" value="Unassembled WGS sequence"/>
</dbReference>
<gene>
    <name evidence="3" type="ORF">PoB_007442300</name>
</gene>
<proteinExistence type="predicted"/>